<dbReference type="RefSeq" id="WP_068844366.1">
    <property type="nucleotide sequence ID" value="NZ_FRBT01000006.1"/>
</dbReference>
<keyword evidence="1" id="KW-0812">Transmembrane</keyword>
<protein>
    <submittedName>
        <fullName evidence="2">Uncharacterized protein</fullName>
    </submittedName>
</protein>
<feature type="transmembrane region" description="Helical" evidence="1">
    <location>
        <begin position="6"/>
        <end position="26"/>
    </location>
</feature>
<accession>A0A1M7IR67</accession>
<dbReference type="OrthoDB" id="1123308at2"/>
<proteinExistence type="predicted"/>
<dbReference type="Proteomes" id="UP000184028">
    <property type="component" value="Unassembled WGS sequence"/>
</dbReference>
<sequence length="132" mass="14983">MTTELIISIIGAITAIGVSIVGALLANQNSIVLQTKKLKEEHYVAYMEALHQLAGENHNNEATKKYVFARDKLLLIAGEDVVKKMIRYEEEAVGKENDLHDTYLTELIKTIRKDLKIVDRNFPKIYLKKANK</sequence>
<dbReference type="AlphaFoldDB" id="A0A1M7IR67"/>
<keyword evidence="1" id="KW-1133">Transmembrane helix</keyword>
<dbReference type="EMBL" id="FRBT01000006">
    <property type="protein sequence ID" value="SHM43179.1"/>
    <property type="molecule type" value="Genomic_DNA"/>
</dbReference>
<keyword evidence="3" id="KW-1185">Reference proteome</keyword>
<gene>
    <name evidence="2" type="ORF">SAMN05444484_10615</name>
</gene>
<name>A0A1M7IR67_9FLAO</name>
<keyword evidence="1" id="KW-0472">Membrane</keyword>
<reference evidence="3" key="1">
    <citation type="submission" date="2016-11" db="EMBL/GenBank/DDBJ databases">
        <authorList>
            <person name="Varghese N."/>
            <person name="Submissions S."/>
        </authorList>
    </citation>
    <scope>NUCLEOTIDE SEQUENCE [LARGE SCALE GENOMIC DNA]</scope>
    <source>
        <strain evidence="3">DSM 24724</strain>
    </source>
</reference>
<dbReference type="STRING" id="946677.SAMN05444484_10615"/>
<organism evidence="2 3">
    <name type="scientific">Flavobacterium chilense</name>
    <dbReference type="NCBI Taxonomy" id="946677"/>
    <lineage>
        <taxon>Bacteria</taxon>
        <taxon>Pseudomonadati</taxon>
        <taxon>Bacteroidota</taxon>
        <taxon>Flavobacteriia</taxon>
        <taxon>Flavobacteriales</taxon>
        <taxon>Flavobacteriaceae</taxon>
        <taxon>Flavobacterium</taxon>
    </lineage>
</organism>
<evidence type="ECO:0000313" key="3">
    <source>
        <dbReference type="Proteomes" id="UP000184028"/>
    </source>
</evidence>
<evidence type="ECO:0000256" key="1">
    <source>
        <dbReference type="SAM" id="Phobius"/>
    </source>
</evidence>
<evidence type="ECO:0000313" key="2">
    <source>
        <dbReference type="EMBL" id="SHM43179.1"/>
    </source>
</evidence>